<feature type="transmembrane region" description="Helical" evidence="1">
    <location>
        <begin position="6"/>
        <end position="26"/>
    </location>
</feature>
<evidence type="ECO:0000313" key="3">
    <source>
        <dbReference type="EMBL" id="AXN36433.1"/>
    </source>
</evidence>
<evidence type="ECO:0000313" key="8">
    <source>
        <dbReference type="Proteomes" id="UP000825100"/>
    </source>
</evidence>
<reference evidence="4 8" key="3">
    <citation type="submission" date="2021-05" db="EMBL/GenBank/DDBJ databases">
        <title>Complete Genome Sequence of Latilactobacillus sp. Strain WDN19, a High D-Aspartate-producing Lactic Acid Bacterium Isolated from a Japanese Pickle.</title>
        <authorList>
            <person name="Kajitani K."/>
            <person name="Takahashi S."/>
        </authorList>
    </citation>
    <scope>NUCLEOTIDE SEQUENCE [LARGE SCALE GENOMIC DNA]</scope>
    <source>
        <strain evidence="4 8">WDN19</strain>
    </source>
</reference>
<keyword evidence="8" id="KW-1185">Reference proteome</keyword>
<dbReference type="GeneID" id="49611703"/>
<dbReference type="EMBL" id="CP031003">
    <property type="protein sequence ID" value="AXN36433.1"/>
    <property type="molecule type" value="Genomic_DNA"/>
</dbReference>
<evidence type="ECO:0000313" key="6">
    <source>
        <dbReference type="Proteomes" id="UP000199749"/>
    </source>
</evidence>
<reference evidence="2 6" key="1">
    <citation type="submission" date="2017-07" db="EMBL/GenBank/DDBJ databases">
        <title>Lactobacillus curvatus MRS6 whole genome.</title>
        <authorList>
            <person name="Jans C."/>
            <person name="Lagler S."/>
            <person name="Lacroix C."/>
            <person name="Meile L."/>
            <person name="Stevens M.J.A."/>
        </authorList>
    </citation>
    <scope>NUCLEOTIDE SEQUENCE [LARGE SCALE GENOMIC DNA]</scope>
    <source>
        <strain evidence="2 6">MRS6</strain>
    </source>
</reference>
<dbReference type="EMBL" id="CP117684">
    <property type="protein sequence ID" value="WDC93109.1"/>
    <property type="molecule type" value="Genomic_DNA"/>
</dbReference>
<dbReference type="STRING" id="28038.BCY75_02575"/>
<keyword evidence="5" id="KW-0614">Plasmid</keyword>
<dbReference type="EMBL" id="CP022474">
    <property type="protein sequence ID" value="ASN60631.1"/>
    <property type="molecule type" value="Genomic_DNA"/>
</dbReference>
<name>A0A0B2XI55_LATCU</name>
<dbReference type="KEGG" id="lcv:FBA2_02130"/>
<reference evidence="5" key="4">
    <citation type="submission" date="2023-02" db="EMBL/GenBank/DDBJ databases">
        <title>Complete genome sequence of Lactobacillus curvatus CACC879 isolated from Pig feces.</title>
        <authorList>
            <person name="Park S."/>
            <person name="Park M.A."/>
            <person name="Kim D.-H."/>
            <person name="Kim Y."/>
        </authorList>
    </citation>
    <scope>NUCLEOTIDE SEQUENCE</scope>
    <source>
        <strain evidence="5">Curvatus</strain>
        <plasmid evidence="5">p1_CACC879</plasmid>
    </source>
</reference>
<dbReference type="InterPro" id="IPR052928">
    <property type="entry name" value="Desiccation-related_membrane"/>
</dbReference>
<protein>
    <submittedName>
        <fullName evidence="5">YtxH domain-containing protein</fullName>
    </submittedName>
</protein>
<geneLocation type="plasmid" evidence="5 9">
    <name>p1_CACC879</name>
</geneLocation>
<sequence>MAKKGHFLLGVLVGGAAAIGATLMLTPKTGKELQSKLVDLGDDLMDRAQDYYYLASETAADLKDDAKLHMNRVHDYASDWQDNASDIKEQAKAQFDEKTADLKSQFGGSLEASQEDFDDIVIDGKSAFGQAKDEAAAAVETVQEEVTEDK</sequence>
<dbReference type="InterPro" id="IPR024623">
    <property type="entry name" value="YtxH"/>
</dbReference>
<dbReference type="PANTHER" id="PTHR35792:SF1">
    <property type="entry name" value="SLL0268 PROTEIN"/>
    <property type="match status" value="1"/>
</dbReference>
<keyword evidence="1" id="KW-0472">Membrane</keyword>
<dbReference type="PANTHER" id="PTHR35792">
    <property type="entry name" value="GENERAL STRESS PROTEIN"/>
    <property type="match status" value="1"/>
</dbReference>
<evidence type="ECO:0000313" key="7">
    <source>
        <dbReference type="Proteomes" id="UP000257607"/>
    </source>
</evidence>
<reference evidence="3 7" key="2">
    <citation type="submission" date="2018-07" db="EMBL/GenBank/DDBJ databases">
        <title>Lactobacillus curvatus genome sequence.</title>
        <authorList>
            <person name="Prechtl R."/>
        </authorList>
    </citation>
    <scope>NUCLEOTIDE SEQUENCE [LARGE SCALE GENOMIC DNA]</scope>
    <source>
        <strain evidence="3 7">TMW 1.1928</strain>
    </source>
</reference>
<evidence type="ECO:0000313" key="2">
    <source>
        <dbReference type="EMBL" id="ASN60631.1"/>
    </source>
</evidence>
<gene>
    <name evidence="2" type="ORF">CG419_08385</name>
    <name evidence="3" type="ORF">DT351_08850</name>
    <name evidence="4" type="ORF">LTWDN19_08500</name>
    <name evidence="5" type="ORF">PSR33_08255</name>
</gene>
<organism evidence="5 9">
    <name type="scientific">Latilactobacillus curvatus</name>
    <name type="common">Lactobacillus curvatus</name>
    <dbReference type="NCBI Taxonomy" id="28038"/>
    <lineage>
        <taxon>Bacteria</taxon>
        <taxon>Bacillati</taxon>
        <taxon>Bacillota</taxon>
        <taxon>Bacilli</taxon>
        <taxon>Lactobacillales</taxon>
        <taxon>Lactobacillaceae</taxon>
        <taxon>Latilactobacillus</taxon>
    </lineage>
</organism>
<dbReference type="Proteomes" id="UP001215533">
    <property type="component" value="Plasmid p1_CACC879"/>
</dbReference>
<keyword evidence="1" id="KW-1133">Transmembrane helix</keyword>
<dbReference type="Gene3D" id="1.20.120.20">
    <property type="entry name" value="Apolipoprotein"/>
    <property type="match status" value="1"/>
</dbReference>
<dbReference type="EMBL" id="AP024685">
    <property type="protein sequence ID" value="BCX30283.1"/>
    <property type="molecule type" value="Genomic_DNA"/>
</dbReference>
<dbReference type="Proteomes" id="UP000825100">
    <property type="component" value="Chromosome"/>
</dbReference>
<proteinExistence type="predicted"/>
<dbReference type="Pfam" id="PF12732">
    <property type="entry name" value="YtxH"/>
    <property type="match status" value="1"/>
</dbReference>
<dbReference type="Proteomes" id="UP000199749">
    <property type="component" value="Chromosome"/>
</dbReference>
<accession>A0A0B2XI55</accession>
<evidence type="ECO:0000313" key="9">
    <source>
        <dbReference type="Proteomes" id="UP001215533"/>
    </source>
</evidence>
<evidence type="ECO:0000313" key="5">
    <source>
        <dbReference type="EMBL" id="WDC93109.1"/>
    </source>
</evidence>
<dbReference type="Proteomes" id="UP000257607">
    <property type="component" value="Chromosome"/>
</dbReference>
<dbReference type="RefSeq" id="WP_004271254.1">
    <property type="nucleotide sequence ID" value="NZ_AP024685.1"/>
</dbReference>
<dbReference type="AlphaFoldDB" id="A0A0B2XI55"/>
<keyword evidence="1" id="KW-0812">Transmembrane</keyword>
<evidence type="ECO:0000256" key="1">
    <source>
        <dbReference type="SAM" id="Phobius"/>
    </source>
</evidence>
<evidence type="ECO:0000313" key="4">
    <source>
        <dbReference type="EMBL" id="BCX30283.1"/>
    </source>
</evidence>